<dbReference type="Proteomes" id="UP000254236">
    <property type="component" value="Chromosome"/>
</dbReference>
<dbReference type="PANTHER" id="PTHR39465:SF1">
    <property type="entry name" value="DNA LIGASE D 3'-PHOSPHOESTERASE DOMAIN-CONTAINING PROTEIN"/>
    <property type="match status" value="1"/>
</dbReference>
<accession>A0A345YNF4</accession>
<feature type="domain" description="DNA ligase D 3'-phosphoesterase" evidence="2">
    <location>
        <begin position="39"/>
        <end position="151"/>
    </location>
</feature>
<dbReference type="AlphaFoldDB" id="A0A345YNF4"/>
<dbReference type="EMBL" id="CP031356">
    <property type="protein sequence ID" value="AXK45456.1"/>
    <property type="molecule type" value="Genomic_DNA"/>
</dbReference>
<gene>
    <name evidence="3" type="ORF">DWV08_07395</name>
    <name evidence="4" type="ORF">DXU92_15950</name>
</gene>
<dbReference type="OrthoDB" id="9802472at2"/>
<evidence type="ECO:0000313" key="3">
    <source>
        <dbReference type="EMBL" id="AXK45456.1"/>
    </source>
</evidence>
<feature type="region of interest" description="Disordered" evidence="1">
    <location>
        <begin position="1"/>
        <end position="35"/>
    </location>
</feature>
<dbReference type="EMBL" id="QSWH01000010">
    <property type="protein sequence ID" value="RRR21171.1"/>
    <property type="molecule type" value="Genomic_DNA"/>
</dbReference>
<evidence type="ECO:0000256" key="1">
    <source>
        <dbReference type="SAM" id="MobiDB-lite"/>
    </source>
</evidence>
<evidence type="ECO:0000313" key="5">
    <source>
        <dbReference type="Proteomes" id="UP000254236"/>
    </source>
</evidence>
<evidence type="ECO:0000259" key="2">
    <source>
        <dbReference type="Pfam" id="PF13298"/>
    </source>
</evidence>
<dbReference type="PANTHER" id="PTHR39465">
    <property type="entry name" value="DNA LIGASE D, 3'-PHOSPHOESTERASE DOMAIN"/>
    <property type="match status" value="1"/>
</dbReference>
<dbReference type="InterPro" id="IPR014144">
    <property type="entry name" value="LigD_PE_domain"/>
</dbReference>
<dbReference type="Pfam" id="PF13298">
    <property type="entry name" value="LigD_N"/>
    <property type="match status" value="1"/>
</dbReference>
<dbReference type="RefSeq" id="WP_115413207.1">
    <property type="nucleotide sequence ID" value="NZ_CP031356.1"/>
</dbReference>
<name>A0A345YNF4_9MICO</name>
<keyword evidence="5" id="KW-1185">Reference proteome</keyword>
<dbReference type="NCBIfam" id="TIGR02777">
    <property type="entry name" value="LigD_PE_dom"/>
    <property type="match status" value="1"/>
</dbReference>
<organism evidence="4 6">
    <name type="scientific">Brachybacterium saurashtrense</name>
    <dbReference type="NCBI Taxonomy" id="556288"/>
    <lineage>
        <taxon>Bacteria</taxon>
        <taxon>Bacillati</taxon>
        <taxon>Actinomycetota</taxon>
        <taxon>Actinomycetes</taxon>
        <taxon>Micrococcales</taxon>
        <taxon>Dermabacteraceae</taxon>
        <taxon>Brachybacterium</taxon>
    </lineage>
</organism>
<dbReference type="KEGG" id="bsau:DWV08_07395"/>
<reference evidence="3 5" key="1">
    <citation type="submission" date="2018-07" db="EMBL/GenBank/DDBJ databases">
        <title>Brachybacterium saurashtrense DSM 23186 genome sequence.</title>
        <authorList>
            <person name="Guo L."/>
        </authorList>
    </citation>
    <scope>NUCLEOTIDE SEQUENCE [LARGE SCALE GENOMIC DNA]</scope>
    <source>
        <strain evidence="3 5">DSM 23186</strain>
    </source>
</reference>
<dbReference type="GO" id="GO:0016874">
    <property type="term" value="F:ligase activity"/>
    <property type="evidence" value="ECO:0007669"/>
    <property type="project" value="UniProtKB-KW"/>
</dbReference>
<evidence type="ECO:0000313" key="4">
    <source>
        <dbReference type="EMBL" id="RRR21171.1"/>
    </source>
</evidence>
<keyword evidence="4" id="KW-0436">Ligase</keyword>
<sequence length="205" mass="22481">MPDDDSLQNYRRARDLRSSPEPSGGRTRSEPDSPLFVIQKHEASTLHYDVRLEVDGVLKSWSVPKGPSTDPREKRLAVPTEDHPLDYADFEGTIPEGEYGAGPVIVWDRGTYRNLTEEDGESIPVADAIERGHVSVRLDGEKLTGGFAFTRTGRGRDARWLLVKQRDEAADARRNPVSTQQESVATGRGLADVQADAAGEAGTDP</sequence>
<evidence type="ECO:0000313" key="6">
    <source>
        <dbReference type="Proteomes" id="UP000282185"/>
    </source>
</evidence>
<reference evidence="4 6" key="2">
    <citation type="submission" date="2018-08" db="EMBL/GenBank/DDBJ databases">
        <title>Brachybacterium saurashtrense DSM 23186.</title>
        <authorList>
            <person name="Li Y."/>
        </authorList>
    </citation>
    <scope>NUCLEOTIDE SEQUENCE [LARGE SCALE GENOMIC DNA]</scope>
    <source>
        <strain evidence="4 6">DSM 23186</strain>
    </source>
</reference>
<feature type="region of interest" description="Disordered" evidence="1">
    <location>
        <begin position="167"/>
        <end position="205"/>
    </location>
</feature>
<dbReference type="Proteomes" id="UP000282185">
    <property type="component" value="Unassembled WGS sequence"/>
</dbReference>
<protein>
    <submittedName>
        <fullName evidence="4">DNA ligase</fullName>
    </submittedName>
</protein>
<proteinExistence type="predicted"/>